<reference evidence="2" key="3">
    <citation type="submission" date="2015-04" db="UniProtKB">
        <authorList>
            <consortium name="EnsemblPlants"/>
        </authorList>
    </citation>
    <scope>IDENTIFICATION</scope>
    <source>
        <strain evidence="2">cv. Jemalong A17</strain>
    </source>
</reference>
<reference evidence="1 3" key="2">
    <citation type="journal article" date="2014" name="BMC Genomics">
        <title>An improved genome release (version Mt4.0) for the model legume Medicago truncatula.</title>
        <authorList>
            <person name="Tang H."/>
            <person name="Krishnakumar V."/>
            <person name="Bidwell S."/>
            <person name="Rosen B."/>
            <person name="Chan A."/>
            <person name="Zhou S."/>
            <person name="Gentzbittel L."/>
            <person name="Childs K.L."/>
            <person name="Yandell M."/>
            <person name="Gundlach H."/>
            <person name="Mayer K.F."/>
            <person name="Schwartz D.C."/>
            <person name="Town C.D."/>
        </authorList>
    </citation>
    <scope>GENOME REANNOTATION</scope>
    <source>
        <strain evidence="1">A17</strain>
        <strain evidence="2 3">cv. Jemalong A17</strain>
    </source>
</reference>
<dbReference type="AlphaFoldDB" id="A0A072UL40"/>
<evidence type="ECO:0000313" key="2">
    <source>
        <dbReference type="EnsemblPlants" id="KEH26560"/>
    </source>
</evidence>
<reference evidence="1 3" key="1">
    <citation type="journal article" date="2011" name="Nature">
        <title>The Medicago genome provides insight into the evolution of rhizobial symbioses.</title>
        <authorList>
            <person name="Young N.D."/>
            <person name="Debelle F."/>
            <person name="Oldroyd G.E."/>
            <person name="Geurts R."/>
            <person name="Cannon S.B."/>
            <person name="Udvardi M.K."/>
            <person name="Benedito V.A."/>
            <person name="Mayer K.F."/>
            <person name="Gouzy J."/>
            <person name="Schoof H."/>
            <person name="Van de Peer Y."/>
            <person name="Proost S."/>
            <person name="Cook D.R."/>
            <person name="Meyers B.C."/>
            <person name="Spannagl M."/>
            <person name="Cheung F."/>
            <person name="De Mita S."/>
            <person name="Krishnakumar V."/>
            <person name="Gundlach H."/>
            <person name="Zhou S."/>
            <person name="Mudge J."/>
            <person name="Bharti A.K."/>
            <person name="Murray J.D."/>
            <person name="Naoumkina M.A."/>
            <person name="Rosen B."/>
            <person name="Silverstein K.A."/>
            <person name="Tang H."/>
            <person name="Rombauts S."/>
            <person name="Zhao P.X."/>
            <person name="Zhou P."/>
            <person name="Barbe V."/>
            <person name="Bardou P."/>
            <person name="Bechner M."/>
            <person name="Bellec A."/>
            <person name="Berger A."/>
            <person name="Berges H."/>
            <person name="Bidwell S."/>
            <person name="Bisseling T."/>
            <person name="Choisne N."/>
            <person name="Couloux A."/>
            <person name="Denny R."/>
            <person name="Deshpande S."/>
            <person name="Dai X."/>
            <person name="Doyle J.J."/>
            <person name="Dudez A.M."/>
            <person name="Farmer A.D."/>
            <person name="Fouteau S."/>
            <person name="Franken C."/>
            <person name="Gibelin C."/>
            <person name="Gish J."/>
            <person name="Goldstein S."/>
            <person name="Gonzalez A.J."/>
            <person name="Green P.J."/>
            <person name="Hallab A."/>
            <person name="Hartog M."/>
            <person name="Hua A."/>
            <person name="Humphray S.J."/>
            <person name="Jeong D.H."/>
            <person name="Jing Y."/>
            <person name="Jocker A."/>
            <person name="Kenton S.M."/>
            <person name="Kim D.J."/>
            <person name="Klee K."/>
            <person name="Lai H."/>
            <person name="Lang C."/>
            <person name="Lin S."/>
            <person name="Macmil S.L."/>
            <person name="Magdelenat G."/>
            <person name="Matthews L."/>
            <person name="McCorrison J."/>
            <person name="Monaghan E.L."/>
            <person name="Mun J.H."/>
            <person name="Najar F.Z."/>
            <person name="Nicholson C."/>
            <person name="Noirot C."/>
            <person name="O'Bleness M."/>
            <person name="Paule C.R."/>
            <person name="Poulain J."/>
            <person name="Prion F."/>
            <person name="Qin B."/>
            <person name="Qu C."/>
            <person name="Retzel E.F."/>
            <person name="Riddle C."/>
            <person name="Sallet E."/>
            <person name="Samain S."/>
            <person name="Samson N."/>
            <person name="Sanders I."/>
            <person name="Saurat O."/>
            <person name="Scarpelli C."/>
            <person name="Schiex T."/>
            <person name="Segurens B."/>
            <person name="Severin A.J."/>
            <person name="Sherrier D.J."/>
            <person name="Shi R."/>
            <person name="Sims S."/>
            <person name="Singer S.R."/>
            <person name="Sinharoy S."/>
            <person name="Sterck L."/>
            <person name="Viollet A."/>
            <person name="Wang B.B."/>
            <person name="Wang K."/>
            <person name="Wang M."/>
            <person name="Wang X."/>
            <person name="Warfsmann J."/>
            <person name="Weissenbach J."/>
            <person name="White D.D."/>
            <person name="White J.D."/>
            <person name="Wiley G.B."/>
            <person name="Wincker P."/>
            <person name="Xing Y."/>
            <person name="Yang L."/>
            <person name="Yao Z."/>
            <person name="Ying F."/>
            <person name="Zhai J."/>
            <person name="Zhou L."/>
            <person name="Zuber A."/>
            <person name="Denarie J."/>
            <person name="Dixon R.A."/>
            <person name="May G.D."/>
            <person name="Schwartz D.C."/>
            <person name="Rogers J."/>
            <person name="Quetier F."/>
            <person name="Town C.D."/>
            <person name="Roe B.A."/>
        </authorList>
    </citation>
    <scope>NUCLEOTIDE SEQUENCE [LARGE SCALE GENOMIC DNA]</scope>
    <source>
        <strain evidence="1">A17</strain>
        <strain evidence="2 3">cv. Jemalong A17</strain>
    </source>
</reference>
<keyword evidence="3" id="KW-1185">Reference proteome</keyword>
<proteinExistence type="predicted"/>
<dbReference type="EMBL" id="CM001222">
    <property type="protein sequence ID" value="KEH26560.1"/>
    <property type="molecule type" value="Genomic_DNA"/>
</dbReference>
<dbReference type="HOGENOM" id="CLU_1809096_0_0_1"/>
<accession>A0A072UL40</accession>
<evidence type="ECO:0000313" key="1">
    <source>
        <dbReference type="EMBL" id="KEH26560.1"/>
    </source>
</evidence>
<evidence type="ECO:0000313" key="3">
    <source>
        <dbReference type="Proteomes" id="UP000002051"/>
    </source>
</evidence>
<sequence length="143" mass="16759">MIHQVPISKHYDYPFIDNVRMTIKHLNPHLEITMVSGLKPLSLAYTNNLPLALEPIRHKPNTHRSSMTIMLLLDKNFSLNMYKEHHKHKRSSKTMVEDLKNGQTEVNFLDQNKGFYLETEDYDQTLKNHQAQKTSSDLEDLQT</sequence>
<dbReference type="EnsemblPlants" id="KEH26560">
    <property type="protein sequence ID" value="KEH26560"/>
    <property type="gene ID" value="MTR_6g464640"/>
</dbReference>
<organism evidence="1 3">
    <name type="scientific">Medicago truncatula</name>
    <name type="common">Barrel medic</name>
    <name type="synonym">Medicago tribuloides</name>
    <dbReference type="NCBI Taxonomy" id="3880"/>
    <lineage>
        <taxon>Eukaryota</taxon>
        <taxon>Viridiplantae</taxon>
        <taxon>Streptophyta</taxon>
        <taxon>Embryophyta</taxon>
        <taxon>Tracheophyta</taxon>
        <taxon>Spermatophyta</taxon>
        <taxon>Magnoliopsida</taxon>
        <taxon>eudicotyledons</taxon>
        <taxon>Gunneridae</taxon>
        <taxon>Pentapetalae</taxon>
        <taxon>rosids</taxon>
        <taxon>fabids</taxon>
        <taxon>Fabales</taxon>
        <taxon>Fabaceae</taxon>
        <taxon>Papilionoideae</taxon>
        <taxon>50 kb inversion clade</taxon>
        <taxon>NPAAA clade</taxon>
        <taxon>Hologalegina</taxon>
        <taxon>IRL clade</taxon>
        <taxon>Trifolieae</taxon>
        <taxon>Medicago</taxon>
    </lineage>
</organism>
<gene>
    <name evidence="1" type="ordered locus">MTR_6g464640</name>
</gene>
<name>A0A072UL40_MEDTR</name>
<protein>
    <submittedName>
        <fullName evidence="1 2">Uncharacterized protein</fullName>
    </submittedName>
</protein>
<dbReference type="Proteomes" id="UP000002051">
    <property type="component" value="Chromosome 6"/>
</dbReference>